<evidence type="ECO:0000313" key="3">
    <source>
        <dbReference type="EMBL" id="SFQ04924.1"/>
    </source>
</evidence>
<evidence type="ECO:0000259" key="2">
    <source>
        <dbReference type="PROSITE" id="PS50943"/>
    </source>
</evidence>
<dbReference type="STRING" id="937334.SAMN05444406_11074"/>
<proteinExistence type="predicted"/>
<dbReference type="GO" id="GO:0003700">
    <property type="term" value="F:DNA-binding transcription factor activity"/>
    <property type="evidence" value="ECO:0007669"/>
    <property type="project" value="TreeGrafter"/>
</dbReference>
<dbReference type="InterPro" id="IPR001387">
    <property type="entry name" value="Cro/C1-type_HTH"/>
</dbReference>
<feature type="domain" description="HTH cro/C1-type" evidence="2">
    <location>
        <begin position="13"/>
        <end position="67"/>
    </location>
</feature>
<dbReference type="OrthoDB" id="9781521at2"/>
<dbReference type="RefSeq" id="WP_025747994.1">
    <property type="nucleotide sequence ID" value="NZ_FOXR01000010.1"/>
</dbReference>
<reference evidence="3 4" key="1">
    <citation type="submission" date="2016-10" db="EMBL/GenBank/DDBJ databases">
        <authorList>
            <person name="de Groot N.N."/>
        </authorList>
    </citation>
    <scope>NUCLEOTIDE SEQUENCE [LARGE SCALE GENOMIC DNA]</scope>
    <source>
        <strain evidence="3 4">DSM 20678</strain>
    </source>
</reference>
<dbReference type="Gene3D" id="2.60.120.10">
    <property type="entry name" value="Jelly Rolls"/>
    <property type="match status" value="1"/>
</dbReference>
<sequence>MDKRQPPAIGKNIANYRKQKGMSMDELAKKSGVSKSMLSQIEQEKTNPTVVTLWKIANALNIPVEYLLKTQSVSQIEVLRRDDAPIFYSEDRSCLIRVNSPVHMIDNLELYDMTFKPRGKLHSKPHFPNAEEFLTVITGKFKVTAGESSVILNEGDTGRYKADREHIIENLTDQDAKAYLVVWFPQ</sequence>
<dbReference type="Pfam" id="PF01381">
    <property type="entry name" value="HTH_3"/>
    <property type="match status" value="1"/>
</dbReference>
<dbReference type="InterPro" id="IPR050807">
    <property type="entry name" value="TransReg_Diox_bact_type"/>
</dbReference>
<dbReference type="SMART" id="SM00530">
    <property type="entry name" value="HTH_XRE"/>
    <property type="match status" value="1"/>
</dbReference>
<dbReference type="GO" id="GO:0005829">
    <property type="term" value="C:cytosol"/>
    <property type="evidence" value="ECO:0007669"/>
    <property type="project" value="TreeGrafter"/>
</dbReference>
<dbReference type="Proteomes" id="UP000198577">
    <property type="component" value="Unassembled WGS sequence"/>
</dbReference>
<dbReference type="GO" id="GO:0003677">
    <property type="term" value="F:DNA binding"/>
    <property type="evidence" value="ECO:0007669"/>
    <property type="project" value="UniProtKB-KW"/>
</dbReference>
<dbReference type="InterPro" id="IPR014710">
    <property type="entry name" value="RmlC-like_jellyroll"/>
</dbReference>
<name>A0A1I5VBI4_9FIRM</name>
<dbReference type="PANTHER" id="PTHR46797">
    <property type="entry name" value="HTH-TYPE TRANSCRIPTIONAL REGULATOR"/>
    <property type="match status" value="1"/>
</dbReference>
<gene>
    <name evidence="3" type="ORF">SAMN05444406_11074</name>
</gene>
<dbReference type="InterPro" id="IPR013096">
    <property type="entry name" value="Cupin_2"/>
</dbReference>
<organism evidence="3 4">
    <name type="scientific">Caldicoprobacter faecalis</name>
    <dbReference type="NCBI Taxonomy" id="937334"/>
    <lineage>
        <taxon>Bacteria</taxon>
        <taxon>Bacillati</taxon>
        <taxon>Bacillota</taxon>
        <taxon>Clostridia</taxon>
        <taxon>Caldicoprobacterales</taxon>
        <taxon>Caldicoprobacteraceae</taxon>
        <taxon>Caldicoprobacter</taxon>
    </lineage>
</organism>
<keyword evidence="1" id="KW-0238">DNA-binding</keyword>
<dbReference type="CDD" id="cd02209">
    <property type="entry name" value="cupin_XRE_C"/>
    <property type="match status" value="1"/>
</dbReference>
<evidence type="ECO:0000313" key="4">
    <source>
        <dbReference type="Proteomes" id="UP000198577"/>
    </source>
</evidence>
<dbReference type="CDD" id="cd00093">
    <property type="entry name" value="HTH_XRE"/>
    <property type="match status" value="1"/>
</dbReference>
<dbReference type="Pfam" id="PF07883">
    <property type="entry name" value="Cupin_2"/>
    <property type="match status" value="1"/>
</dbReference>
<dbReference type="InterPro" id="IPR011051">
    <property type="entry name" value="RmlC_Cupin_sf"/>
</dbReference>
<dbReference type="SUPFAM" id="SSF47413">
    <property type="entry name" value="lambda repressor-like DNA-binding domains"/>
    <property type="match status" value="1"/>
</dbReference>
<evidence type="ECO:0000256" key="1">
    <source>
        <dbReference type="ARBA" id="ARBA00023125"/>
    </source>
</evidence>
<dbReference type="EMBL" id="FOXR01000010">
    <property type="protein sequence ID" value="SFQ04924.1"/>
    <property type="molecule type" value="Genomic_DNA"/>
</dbReference>
<dbReference type="Gene3D" id="1.10.260.40">
    <property type="entry name" value="lambda repressor-like DNA-binding domains"/>
    <property type="match status" value="1"/>
</dbReference>
<dbReference type="InterPro" id="IPR010982">
    <property type="entry name" value="Lambda_DNA-bd_dom_sf"/>
</dbReference>
<dbReference type="PROSITE" id="PS50943">
    <property type="entry name" value="HTH_CROC1"/>
    <property type="match status" value="1"/>
</dbReference>
<keyword evidence="4" id="KW-1185">Reference proteome</keyword>
<dbReference type="PANTHER" id="PTHR46797:SF1">
    <property type="entry name" value="METHYLPHOSPHONATE SYNTHASE"/>
    <property type="match status" value="1"/>
</dbReference>
<dbReference type="AlphaFoldDB" id="A0A1I5VBI4"/>
<accession>A0A1I5VBI4</accession>
<protein>
    <submittedName>
        <fullName evidence="3">Transcriptional regulator, contains XRE-family HTH domain</fullName>
    </submittedName>
</protein>
<dbReference type="SUPFAM" id="SSF51182">
    <property type="entry name" value="RmlC-like cupins"/>
    <property type="match status" value="1"/>
</dbReference>